<evidence type="ECO:0000313" key="4">
    <source>
        <dbReference type="EMBL" id="CAF3875892.1"/>
    </source>
</evidence>
<dbReference type="Proteomes" id="UP000663823">
    <property type="component" value="Unassembled WGS sequence"/>
</dbReference>
<dbReference type="Gene3D" id="3.30.460.10">
    <property type="entry name" value="Beta Polymerase, domain 2"/>
    <property type="match status" value="1"/>
</dbReference>
<proteinExistence type="predicted"/>
<dbReference type="GO" id="GO:0016779">
    <property type="term" value="F:nucleotidyltransferase activity"/>
    <property type="evidence" value="ECO:0007669"/>
    <property type="project" value="InterPro"/>
</dbReference>
<dbReference type="EMBL" id="CAJNOO010000179">
    <property type="protein sequence ID" value="CAF0844361.1"/>
    <property type="molecule type" value="Genomic_DNA"/>
</dbReference>
<gene>
    <name evidence="4" type="ORF">OTI717_LOCUS22489</name>
    <name evidence="2" type="ORF">RFH988_LOCUS6116</name>
    <name evidence="3" type="ORF">SEV965_LOCUS6177</name>
</gene>
<dbReference type="Proteomes" id="UP000663882">
    <property type="component" value="Unassembled WGS sequence"/>
</dbReference>
<feature type="domain" description="Polymerase nucleotidyl transferase" evidence="1">
    <location>
        <begin position="17"/>
        <end position="62"/>
    </location>
</feature>
<organism evidence="3 5">
    <name type="scientific">Rotaria sordida</name>
    <dbReference type="NCBI Taxonomy" id="392033"/>
    <lineage>
        <taxon>Eukaryota</taxon>
        <taxon>Metazoa</taxon>
        <taxon>Spiralia</taxon>
        <taxon>Gnathifera</taxon>
        <taxon>Rotifera</taxon>
        <taxon>Eurotatoria</taxon>
        <taxon>Bdelloidea</taxon>
        <taxon>Philodinida</taxon>
        <taxon>Philodinidae</taxon>
        <taxon>Rotaria</taxon>
    </lineage>
</organism>
<reference evidence="3" key="1">
    <citation type="submission" date="2021-02" db="EMBL/GenBank/DDBJ databases">
        <authorList>
            <person name="Nowell W R."/>
        </authorList>
    </citation>
    <scope>NUCLEOTIDE SEQUENCE</scope>
</reference>
<dbReference type="Proteomes" id="UP000663889">
    <property type="component" value="Unassembled WGS sequence"/>
</dbReference>
<dbReference type="EMBL" id="CAJOAX010003842">
    <property type="protein sequence ID" value="CAF3875892.1"/>
    <property type="molecule type" value="Genomic_DNA"/>
</dbReference>
<evidence type="ECO:0000313" key="5">
    <source>
        <dbReference type="Proteomes" id="UP000663889"/>
    </source>
</evidence>
<sequence length="460" mass="55007">MDRSTISLILHELNLNENSVANIYNYGSWVYGTNSPTSDRDLMIVTRSPYQNPLQFNDDFDYFHPFDLHKLWNQYDVCVHSVENFEKLLEKNYLLAIECIFLPDEFKIKEEIDFRPIYLEKYYNTYRLKQVAFYENLTAINMYNLDDNSNYPQRSSRSSQTSQSNKDYLFKILFHGFRYLDFAEQLIQTRSIHNFKRVSHIFSEMKDIHGDPTDDSNMQNVLNFVENLSTQYKTRLDALVPTNIVKGTFEAHITFDCTHNTEEVIEKIQKQCENTKYKIIFIDLDTNQRKDKLQQLMTSSYHCGEYPSIVKKIEEEAYKHFQDFNIIRIKIESLASNEGVPQTDIEKKLFWNKETNYFEFHYKVLIEKDHKGQKLEKLRNICQSNYNFHLHVSQNAFKQLDEKESYYMITMRLFDVGREKAFQNNNEVVEYLTKNNFPPIKVIREFVVYDTHIELDSAWK</sequence>
<dbReference type="EMBL" id="CAJNOU010000198">
    <property type="protein sequence ID" value="CAF0911713.1"/>
    <property type="molecule type" value="Genomic_DNA"/>
</dbReference>
<dbReference type="OrthoDB" id="19320at2759"/>
<comment type="caution">
    <text evidence="3">The sequence shown here is derived from an EMBL/GenBank/DDBJ whole genome shotgun (WGS) entry which is preliminary data.</text>
</comment>
<protein>
    <recommendedName>
        <fullName evidence="1">Polymerase nucleotidyl transferase domain-containing protein</fullName>
    </recommendedName>
</protein>
<accession>A0A814AGY9</accession>
<dbReference type="InterPro" id="IPR002934">
    <property type="entry name" value="Polymerase_NTP_transf_dom"/>
</dbReference>
<dbReference type="AlphaFoldDB" id="A0A814AGY9"/>
<evidence type="ECO:0000313" key="2">
    <source>
        <dbReference type="EMBL" id="CAF0844361.1"/>
    </source>
</evidence>
<dbReference type="SUPFAM" id="SSF81301">
    <property type="entry name" value="Nucleotidyltransferase"/>
    <property type="match status" value="1"/>
</dbReference>
<evidence type="ECO:0000259" key="1">
    <source>
        <dbReference type="Pfam" id="PF01909"/>
    </source>
</evidence>
<dbReference type="InterPro" id="IPR043519">
    <property type="entry name" value="NT_sf"/>
</dbReference>
<evidence type="ECO:0000313" key="3">
    <source>
        <dbReference type="EMBL" id="CAF0911713.1"/>
    </source>
</evidence>
<name>A0A814AGY9_9BILA</name>
<dbReference type="Pfam" id="PF01909">
    <property type="entry name" value="NTP_transf_2"/>
    <property type="match status" value="1"/>
</dbReference>